<dbReference type="EMBL" id="CAJNNW010032701">
    <property type="protein sequence ID" value="CAE8715023.1"/>
    <property type="molecule type" value="Genomic_DNA"/>
</dbReference>
<name>A0A813L4B7_POLGL</name>
<dbReference type="EMBL" id="CAJNNV010019855">
    <property type="protein sequence ID" value="CAE8606814.1"/>
    <property type="molecule type" value="Genomic_DNA"/>
</dbReference>
<feature type="compositionally biased region" description="Low complexity" evidence="1">
    <location>
        <begin position="257"/>
        <end position="276"/>
    </location>
</feature>
<feature type="region of interest" description="Disordered" evidence="1">
    <location>
        <begin position="1"/>
        <end position="56"/>
    </location>
</feature>
<evidence type="ECO:0000313" key="3">
    <source>
        <dbReference type="EMBL" id="CAE8715023.1"/>
    </source>
</evidence>
<proteinExistence type="predicted"/>
<dbReference type="Proteomes" id="UP000654075">
    <property type="component" value="Unassembled WGS sequence"/>
</dbReference>
<dbReference type="Proteomes" id="UP000626109">
    <property type="component" value="Unassembled WGS sequence"/>
</dbReference>
<dbReference type="AlphaFoldDB" id="A0A813L4B7"/>
<evidence type="ECO:0000313" key="4">
    <source>
        <dbReference type="Proteomes" id="UP000626109"/>
    </source>
</evidence>
<keyword evidence="5" id="KW-1185">Reference proteome</keyword>
<sequence>MSCSSLQQAARSPEYPPRLEHIDDEASRFQSGGSTSSTGRPSRPGTPLSWRGAESSRAQALRDLAAAASPRATCTPTLAVGGLEADTDVEDLLFSGGSVMVPPVQWRQQLLSSAGIQERRPGERSALRSRKHNLWVLRSSEQRASQGFFEEARSPRRSQGPSTAGSARPANAGCTLDTQEVTAAKSVALATSPPTACERHVPSLEAHPATNCPSQSFAPRVSSAGRRLTPRSAARGPGAAPMFPEATEKLCGLSRTPRAPSAPRQPRPGGAARRFA</sequence>
<feature type="compositionally biased region" description="Polar residues" evidence="1">
    <location>
        <begin position="1"/>
        <end position="10"/>
    </location>
</feature>
<comment type="caution">
    <text evidence="3">The sequence shown here is derived from an EMBL/GenBank/DDBJ whole genome shotgun (WGS) entry which is preliminary data.</text>
</comment>
<evidence type="ECO:0000313" key="2">
    <source>
        <dbReference type="EMBL" id="CAE8606814.1"/>
    </source>
</evidence>
<feature type="region of interest" description="Disordered" evidence="1">
    <location>
        <begin position="145"/>
        <end position="172"/>
    </location>
</feature>
<feature type="compositionally biased region" description="Basic and acidic residues" evidence="1">
    <location>
        <begin position="17"/>
        <end position="27"/>
    </location>
</feature>
<evidence type="ECO:0000256" key="1">
    <source>
        <dbReference type="SAM" id="MobiDB-lite"/>
    </source>
</evidence>
<organism evidence="3 4">
    <name type="scientific">Polarella glacialis</name>
    <name type="common">Dinoflagellate</name>
    <dbReference type="NCBI Taxonomy" id="89957"/>
    <lineage>
        <taxon>Eukaryota</taxon>
        <taxon>Sar</taxon>
        <taxon>Alveolata</taxon>
        <taxon>Dinophyceae</taxon>
        <taxon>Suessiales</taxon>
        <taxon>Suessiaceae</taxon>
        <taxon>Polarella</taxon>
    </lineage>
</organism>
<reference evidence="3" key="1">
    <citation type="submission" date="2021-02" db="EMBL/GenBank/DDBJ databases">
        <authorList>
            <person name="Dougan E. K."/>
            <person name="Rhodes N."/>
            <person name="Thang M."/>
            <person name="Chan C."/>
        </authorList>
    </citation>
    <scope>NUCLEOTIDE SEQUENCE</scope>
</reference>
<feature type="region of interest" description="Disordered" evidence="1">
    <location>
        <begin position="206"/>
        <end position="276"/>
    </location>
</feature>
<protein>
    <submittedName>
        <fullName evidence="3">Uncharacterized protein</fullName>
    </submittedName>
</protein>
<accession>A0A813L4B7</accession>
<gene>
    <name evidence="2" type="ORF">PGLA1383_LOCUS24781</name>
    <name evidence="3" type="ORF">PGLA2088_LOCUS38320</name>
</gene>
<evidence type="ECO:0000313" key="5">
    <source>
        <dbReference type="Proteomes" id="UP000654075"/>
    </source>
</evidence>
<feature type="compositionally biased region" description="Low complexity" evidence="1">
    <location>
        <begin position="31"/>
        <end position="47"/>
    </location>
</feature>
<feature type="compositionally biased region" description="Low complexity" evidence="1">
    <location>
        <begin position="230"/>
        <end position="241"/>
    </location>
</feature>